<reference evidence="1" key="1">
    <citation type="journal article" date="2014" name="Front. Microbiol.">
        <title>High frequency of phylogenetically diverse reductive dehalogenase-homologous genes in deep subseafloor sedimentary metagenomes.</title>
        <authorList>
            <person name="Kawai M."/>
            <person name="Futagami T."/>
            <person name="Toyoda A."/>
            <person name="Takaki Y."/>
            <person name="Nishi S."/>
            <person name="Hori S."/>
            <person name="Arai W."/>
            <person name="Tsubouchi T."/>
            <person name="Morono Y."/>
            <person name="Uchiyama I."/>
            <person name="Ito T."/>
            <person name="Fujiyama A."/>
            <person name="Inagaki F."/>
            <person name="Takami H."/>
        </authorList>
    </citation>
    <scope>NUCLEOTIDE SEQUENCE</scope>
    <source>
        <strain evidence="1">Expedition CK06-06</strain>
    </source>
</reference>
<protein>
    <submittedName>
        <fullName evidence="1">Uncharacterized protein</fullName>
    </submittedName>
</protein>
<dbReference type="EMBL" id="BARW01022041">
    <property type="protein sequence ID" value="GAI94928.1"/>
    <property type="molecule type" value="Genomic_DNA"/>
</dbReference>
<accession>X1SPR7</accession>
<comment type="caution">
    <text evidence="1">The sequence shown here is derived from an EMBL/GenBank/DDBJ whole genome shotgun (WGS) entry which is preliminary data.</text>
</comment>
<evidence type="ECO:0000313" key="1">
    <source>
        <dbReference type="EMBL" id="GAI94928.1"/>
    </source>
</evidence>
<gene>
    <name evidence="1" type="ORF">S12H4_36905</name>
</gene>
<proteinExistence type="predicted"/>
<name>X1SPR7_9ZZZZ</name>
<sequence>MPVCKCGELMESQHEYIYYCLKCGRFWVWNNMRNEWRFLVDEVRGYHEA</sequence>
<dbReference type="AlphaFoldDB" id="X1SPR7"/>
<organism evidence="1">
    <name type="scientific">marine sediment metagenome</name>
    <dbReference type="NCBI Taxonomy" id="412755"/>
    <lineage>
        <taxon>unclassified sequences</taxon>
        <taxon>metagenomes</taxon>
        <taxon>ecological metagenomes</taxon>
    </lineage>
</organism>